<dbReference type="AlphaFoldDB" id="A0A9K3IA70"/>
<evidence type="ECO:0000313" key="3">
    <source>
        <dbReference type="Proteomes" id="UP000215914"/>
    </source>
</evidence>
<protein>
    <recommendedName>
        <fullName evidence="4">Secreted protein</fullName>
    </recommendedName>
</protein>
<reference evidence="2" key="2">
    <citation type="submission" date="2020-06" db="EMBL/GenBank/DDBJ databases">
        <title>Helianthus annuus Genome sequencing and assembly Release 2.</title>
        <authorList>
            <person name="Gouzy J."/>
            <person name="Langlade N."/>
            <person name="Munos S."/>
        </authorList>
    </citation>
    <scope>NUCLEOTIDE SEQUENCE</scope>
    <source>
        <tissue evidence="2">Leaves</tissue>
    </source>
</reference>
<name>A0A9K3IA70_HELAN</name>
<evidence type="ECO:0000313" key="2">
    <source>
        <dbReference type="EMBL" id="KAF5793022.1"/>
    </source>
</evidence>
<dbReference type="Gramene" id="mRNA:HanXRQr2_Chr09g0412641">
    <property type="protein sequence ID" value="mRNA:HanXRQr2_Chr09g0412641"/>
    <property type="gene ID" value="HanXRQr2_Chr09g0412641"/>
</dbReference>
<feature type="chain" id="PRO_5039887051" description="Secreted protein" evidence="1">
    <location>
        <begin position="17"/>
        <end position="70"/>
    </location>
</feature>
<evidence type="ECO:0008006" key="4">
    <source>
        <dbReference type="Google" id="ProtNLM"/>
    </source>
</evidence>
<comment type="caution">
    <text evidence="2">The sequence shown here is derived from an EMBL/GenBank/DDBJ whole genome shotgun (WGS) entry which is preliminary data.</text>
</comment>
<keyword evidence="1" id="KW-0732">Signal</keyword>
<sequence>MVLKLLLLNLIRNLMSLVIRLRHTLNTLKRGMILGVLGDIAGCHGTEFGGSWWYIGLPWKRRRVLGSLLI</sequence>
<feature type="signal peptide" evidence="1">
    <location>
        <begin position="1"/>
        <end position="16"/>
    </location>
</feature>
<evidence type="ECO:0000256" key="1">
    <source>
        <dbReference type="SAM" id="SignalP"/>
    </source>
</evidence>
<organism evidence="2 3">
    <name type="scientific">Helianthus annuus</name>
    <name type="common">Common sunflower</name>
    <dbReference type="NCBI Taxonomy" id="4232"/>
    <lineage>
        <taxon>Eukaryota</taxon>
        <taxon>Viridiplantae</taxon>
        <taxon>Streptophyta</taxon>
        <taxon>Embryophyta</taxon>
        <taxon>Tracheophyta</taxon>
        <taxon>Spermatophyta</taxon>
        <taxon>Magnoliopsida</taxon>
        <taxon>eudicotyledons</taxon>
        <taxon>Gunneridae</taxon>
        <taxon>Pentapetalae</taxon>
        <taxon>asterids</taxon>
        <taxon>campanulids</taxon>
        <taxon>Asterales</taxon>
        <taxon>Asteraceae</taxon>
        <taxon>Asteroideae</taxon>
        <taxon>Heliantheae alliance</taxon>
        <taxon>Heliantheae</taxon>
        <taxon>Helianthus</taxon>
    </lineage>
</organism>
<keyword evidence="3" id="KW-1185">Reference proteome</keyword>
<reference evidence="2" key="1">
    <citation type="journal article" date="2017" name="Nature">
        <title>The sunflower genome provides insights into oil metabolism, flowering and Asterid evolution.</title>
        <authorList>
            <person name="Badouin H."/>
            <person name="Gouzy J."/>
            <person name="Grassa C.J."/>
            <person name="Murat F."/>
            <person name="Staton S.E."/>
            <person name="Cottret L."/>
            <person name="Lelandais-Briere C."/>
            <person name="Owens G.L."/>
            <person name="Carrere S."/>
            <person name="Mayjonade B."/>
            <person name="Legrand L."/>
            <person name="Gill N."/>
            <person name="Kane N.C."/>
            <person name="Bowers J.E."/>
            <person name="Hubner S."/>
            <person name="Bellec A."/>
            <person name="Berard A."/>
            <person name="Berges H."/>
            <person name="Blanchet N."/>
            <person name="Boniface M.C."/>
            <person name="Brunel D."/>
            <person name="Catrice O."/>
            <person name="Chaidir N."/>
            <person name="Claudel C."/>
            <person name="Donnadieu C."/>
            <person name="Faraut T."/>
            <person name="Fievet G."/>
            <person name="Helmstetter N."/>
            <person name="King M."/>
            <person name="Knapp S.J."/>
            <person name="Lai Z."/>
            <person name="Le Paslier M.C."/>
            <person name="Lippi Y."/>
            <person name="Lorenzon L."/>
            <person name="Mandel J.R."/>
            <person name="Marage G."/>
            <person name="Marchand G."/>
            <person name="Marquand E."/>
            <person name="Bret-Mestries E."/>
            <person name="Morien E."/>
            <person name="Nambeesan S."/>
            <person name="Nguyen T."/>
            <person name="Pegot-Espagnet P."/>
            <person name="Pouilly N."/>
            <person name="Raftis F."/>
            <person name="Sallet E."/>
            <person name="Schiex T."/>
            <person name="Thomas J."/>
            <person name="Vandecasteele C."/>
            <person name="Vares D."/>
            <person name="Vear F."/>
            <person name="Vautrin S."/>
            <person name="Crespi M."/>
            <person name="Mangin B."/>
            <person name="Burke J.M."/>
            <person name="Salse J."/>
            <person name="Munos S."/>
            <person name="Vincourt P."/>
            <person name="Rieseberg L.H."/>
            <person name="Langlade N.B."/>
        </authorList>
    </citation>
    <scope>NUCLEOTIDE SEQUENCE</scope>
    <source>
        <tissue evidence="2">Leaves</tissue>
    </source>
</reference>
<accession>A0A9K3IA70</accession>
<dbReference type="Proteomes" id="UP000215914">
    <property type="component" value="Unassembled WGS sequence"/>
</dbReference>
<gene>
    <name evidence="2" type="ORF">HanXRQr2_Chr09g0412641</name>
</gene>
<proteinExistence type="predicted"/>
<dbReference type="EMBL" id="MNCJ02000324">
    <property type="protein sequence ID" value="KAF5793022.1"/>
    <property type="molecule type" value="Genomic_DNA"/>
</dbReference>